<keyword evidence="10 11" id="KW-0030">Aminoacyl-tRNA synthetase</keyword>
<dbReference type="GO" id="GO:0004813">
    <property type="term" value="F:alanine-tRNA ligase activity"/>
    <property type="evidence" value="ECO:0007669"/>
    <property type="project" value="UniProtKB-EC"/>
</dbReference>
<dbReference type="InterPro" id="IPR045864">
    <property type="entry name" value="aa-tRNA-synth_II/BPL/LPL"/>
</dbReference>
<dbReference type="InterPro" id="IPR009000">
    <property type="entry name" value="Transl_B-barrel_sf"/>
</dbReference>
<comment type="function">
    <text evidence="11">Catalyzes the attachment of alanine to tRNA(Ala) in a two-step reaction: alanine is first activated by ATP to form Ala-AMP and then transferred to the acceptor end of tRNA(Ala). Also edits incorrectly charged Ser-tRNA(Ala) and Gly-tRNA(Ala) via its editing domain.</text>
</comment>
<keyword evidence="2 11" id="KW-0820">tRNA-binding</keyword>
<dbReference type="HAMAP" id="MF_00036_B">
    <property type="entry name" value="Ala_tRNA_synth_B"/>
    <property type="match status" value="1"/>
</dbReference>
<evidence type="ECO:0000313" key="15">
    <source>
        <dbReference type="Proteomes" id="UP000830116"/>
    </source>
</evidence>
<feature type="binding site" evidence="11">
    <location>
        <position position="585"/>
    </location>
    <ligand>
        <name>Zn(2+)</name>
        <dbReference type="ChEBI" id="CHEBI:29105"/>
    </ligand>
</feature>
<feature type="domain" description="Alanyl-transfer RNA synthetases family profile" evidence="13">
    <location>
        <begin position="1"/>
        <end position="726"/>
    </location>
</feature>
<dbReference type="InterPro" id="IPR002318">
    <property type="entry name" value="Ala-tRNA-lgiase_IIc"/>
</dbReference>
<dbReference type="Pfam" id="PF01411">
    <property type="entry name" value="tRNA-synt_2c"/>
    <property type="match status" value="1"/>
</dbReference>
<comment type="catalytic activity">
    <reaction evidence="11">
        <text>tRNA(Ala) + L-alanine + ATP = L-alanyl-tRNA(Ala) + AMP + diphosphate</text>
        <dbReference type="Rhea" id="RHEA:12540"/>
        <dbReference type="Rhea" id="RHEA-COMP:9657"/>
        <dbReference type="Rhea" id="RHEA-COMP:9923"/>
        <dbReference type="ChEBI" id="CHEBI:30616"/>
        <dbReference type="ChEBI" id="CHEBI:33019"/>
        <dbReference type="ChEBI" id="CHEBI:57972"/>
        <dbReference type="ChEBI" id="CHEBI:78442"/>
        <dbReference type="ChEBI" id="CHEBI:78497"/>
        <dbReference type="ChEBI" id="CHEBI:456215"/>
        <dbReference type="EC" id="6.1.1.7"/>
    </reaction>
</comment>
<dbReference type="PANTHER" id="PTHR11777">
    <property type="entry name" value="ALANYL-TRNA SYNTHETASE"/>
    <property type="match status" value="1"/>
</dbReference>
<comment type="subcellular location">
    <subcellularLocation>
        <location evidence="11">Cytoplasm</location>
    </subcellularLocation>
</comment>
<name>A0ABY4C553_9BACT</name>
<proteinExistence type="inferred from homology"/>
<evidence type="ECO:0000256" key="7">
    <source>
        <dbReference type="ARBA" id="ARBA00022840"/>
    </source>
</evidence>
<keyword evidence="12" id="KW-0175">Coiled coil</keyword>
<feature type="coiled-coil region" evidence="12">
    <location>
        <begin position="756"/>
        <end position="783"/>
    </location>
</feature>
<comment type="similarity">
    <text evidence="1 11">Belongs to the class-II aminoacyl-tRNA synthetase family.</text>
</comment>
<feature type="binding site" evidence="11">
    <location>
        <position position="683"/>
    </location>
    <ligand>
        <name>Zn(2+)</name>
        <dbReference type="ChEBI" id="CHEBI:29105"/>
    </ligand>
</feature>
<dbReference type="EMBL" id="CP093442">
    <property type="protein sequence ID" value="UOE99958.1"/>
    <property type="molecule type" value="Genomic_DNA"/>
</dbReference>
<evidence type="ECO:0000256" key="1">
    <source>
        <dbReference type="ARBA" id="ARBA00008226"/>
    </source>
</evidence>
<evidence type="ECO:0000256" key="10">
    <source>
        <dbReference type="ARBA" id="ARBA00023146"/>
    </source>
</evidence>
<comment type="cofactor">
    <cofactor evidence="11">
        <name>Zn(2+)</name>
        <dbReference type="ChEBI" id="CHEBI:29105"/>
    </cofactor>
    <text evidence="11">Binds 1 zinc ion per subunit.</text>
</comment>
<evidence type="ECO:0000256" key="3">
    <source>
        <dbReference type="ARBA" id="ARBA00022598"/>
    </source>
</evidence>
<comment type="domain">
    <text evidence="11">Consists of three domains; the N-terminal catalytic domain, the editing domain and the C-terminal C-Ala domain. The editing domain removes incorrectly charged amino acids, while the C-Ala domain, along with tRNA(Ala), serves as a bridge to cooperatively bring together the editing and aminoacylation centers thus stimulating deacylation of misacylated tRNAs.</text>
</comment>
<dbReference type="SUPFAM" id="SSF50447">
    <property type="entry name" value="Translation proteins"/>
    <property type="match status" value="1"/>
</dbReference>
<keyword evidence="11" id="KW-0963">Cytoplasm</keyword>
<dbReference type="InterPro" id="IPR018162">
    <property type="entry name" value="Ala-tRNA-ligase_IIc_anticod-bd"/>
</dbReference>
<dbReference type="InterPro" id="IPR050058">
    <property type="entry name" value="Ala-tRNA_ligase"/>
</dbReference>
<evidence type="ECO:0000256" key="5">
    <source>
        <dbReference type="ARBA" id="ARBA00022741"/>
    </source>
</evidence>
<evidence type="ECO:0000259" key="13">
    <source>
        <dbReference type="PROSITE" id="PS50860"/>
    </source>
</evidence>
<dbReference type="SUPFAM" id="SSF55186">
    <property type="entry name" value="ThrRS/AlaRS common domain"/>
    <property type="match status" value="1"/>
</dbReference>
<keyword evidence="3 11" id="KW-0436">Ligase</keyword>
<dbReference type="InterPro" id="IPR018165">
    <property type="entry name" value="Ala-tRNA-synth_IIc_core"/>
</dbReference>
<dbReference type="PROSITE" id="PS50860">
    <property type="entry name" value="AA_TRNA_LIGASE_II_ALA"/>
    <property type="match status" value="1"/>
</dbReference>
<dbReference type="InterPro" id="IPR023033">
    <property type="entry name" value="Ala_tRNA_ligase_euk/bac"/>
</dbReference>
<dbReference type="PRINTS" id="PR00980">
    <property type="entry name" value="TRNASYNTHALA"/>
</dbReference>
<keyword evidence="15" id="KW-1185">Reference proteome</keyword>
<sequence>MKSSEVRSKFIEYFKRNGHTAVASSSLIPENDPTLLFANAGMNQFKNTFLGLEKRDYVRAVTAQKCVRAGGKHNDLENVGFTARHHTFFEMLGNFSFGDYFKKDAIRFAWEFLTKELAIPKEKLYVTVHISDDEAAEIWHTQEGIPKDRIFRFDADNFWKMGDTGPCGPCTEIFYDHGPKAGTIADPYKGIAAGEDRFVEIWNLVFMQYFENPPGTLTPLPKPSVDTGGGLERMVAAMQGKFNNYDTDLFMPLIDRACKIANIEYVNDKEVLAKNPEQAEKTSALRVLADHTRSTSFLIADGALPSNEGRGYVLRRIMRRAIRYGRKLSTDKSFMPAMAEALIEHMGDVYPELKQRREQILSTIRDEEERFIATLDKGTAILMDEISRAKSKGVKELTGEVVFKMYDTYGFPADLTRVIANEHGIEVNEEAFEKEMENNRARSKASWKGKSMDADEQHLIKFAKDYVAAGKQVKFTGYADIVGSGQVMNLSNGREVVDSLKEGDTGVMILDQTSFYGEGGGQVGDHGYITDGTAKAKVVNATKIDDIILHHVQVEQGQFKVGSKVNTSVDSVDRRNTMSNHSATHLLHSALRKVLGGHVTQAGSLVDAQKTRFDFTHNKPLSSDEIKRIEDMVNEQIALGLEVKAEIMNHKEAVSKGAMALFGEKYGDQVRVLTMGDFSCELCGGTHVKNTSQIRMFKIVSEAGVSAGVRRLEAITGDGAVRYAMNSINHFDEALAAAGLQKSPHYLKHLEATGETATLASKVEGLKDQIKQLEKEMKKLQGGQVNADDLAAKALTFKTKAGASAKLVLADVALDDRQVLAEVTDHLKNKIQNGIVVVVGQGEASHPIIVSVSKELSSEVKAGDLLKEVAGLMGGKGGGRPDFAQGAAPNRASLPQAFDKVKSIVGLQ</sequence>
<dbReference type="Gene3D" id="3.10.310.40">
    <property type="match status" value="1"/>
</dbReference>
<feature type="binding site" evidence="11">
    <location>
        <position position="687"/>
    </location>
    <ligand>
        <name>Zn(2+)</name>
        <dbReference type="ChEBI" id="CHEBI:29105"/>
    </ligand>
</feature>
<protein>
    <recommendedName>
        <fullName evidence="11">Alanine--tRNA ligase</fullName>
        <ecNumber evidence="11">6.1.1.7</ecNumber>
    </recommendedName>
    <alternativeName>
        <fullName evidence="11">Alanyl-tRNA synthetase</fullName>
        <shortName evidence="11">AlaRS</shortName>
    </alternativeName>
</protein>
<dbReference type="NCBIfam" id="TIGR00344">
    <property type="entry name" value="alaS"/>
    <property type="match status" value="1"/>
</dbReference>
<evidence type="ECO:0000256" key="6">
    <source>
        <dbReference type="ARBA" id="ARBA00022833"/>
    </source>
</evidence>
<dbReference type="EC" id="6.1.1.7" evidence="11"/>
<dbReference type="InterPro" id="IPR003156">
    <property type="entry name" value="DHHA1_dom"/>
</dbReference>
<dbReference type="InterPro" id="IPR018163">
    <property type="entry name" value="Thr/Ala-tRNA-synth_IIc_edit"/>
</dbReference>
<dbReference type="Gene3D" id="3.30.980.10">
    <property type="entry name" value="Threonyl-trna Synthetase, Chain A, domain 2"/>
    <property type="match status" value="1"/>
</dbReference>
<dbReference type="PANTHER" id="PTHR11777:SF9">
    <property type="entry name" value="ALANINE--TRNA LIGASE, CYTOPLASMIC"/>
    <property type="match status" value="1"/>
</dbReference>
<evidence type="ECO:0000256" key="2">
    <source>
        <dbReference type="ARBA" id="ARBA00022555"/>
    </source>
</evidence>
<reference evidence="14" key="1">
    <citation type="submission" date="2022-03" db="EMBL/GenBank/DDBJ databases">
        <title>Genome Identification and Characterization of new species Bdellovibrio reynosense LBG001 sp. nov. from a Mexico soil sample.</title>
        <authorList>
            <person name="Camilli A."/>
            <person name="Ajao Y."/>
            <person name="Guo X."/>
        </authorList>
    </citation>
    <scope>NUCLEOTIDE SEQUENCE</scope>
    <source>
        <strain evidence="14">LBG001</strain>
    </source>
</reference>
<evidence type="ECO:0000256" key="11">
    <source>
        <dbReference type="HAMAP-Rule" id="MF_00036"/>
    </source>
</evidence>
<dbReference type="Gene3D" id="3.30.54.20">
    <property type="match status" value="1"/>
</dbReference>
<accession>A0ABY4C553</accession>
<organism evidence="14 15">
    <name type="scientific">Bdellovibrio reynosensis</name>
    <dbReference type="NCBI Taxonomy" id="2835041"/>
    <lineage>
        <taxon>Bacteria</taxon>
        <taxon>Pseudomonadati</taxon>
        <taxon>Bdellovibrionota</taxon>
        <taxon>Bdellovibrionia</taxon>
        <taxon>Bdellovibrionales</taxon>
        <taxon>Pseudobdellovibrionaceae</taxon>
        <taxon>Bdellovibrio</taxon>
    </lineage>
</organism>
<dbReference type="CDD" id="cd00673">
    <property type="entry name" value="AlaRS_core"/>
    <property type="match status" value="1"/>
</dbReference>
<gene>
    <name evidence="11 14" type="primary">alaS</name>
    <name evidence="14" type="ORF">MNR06_09630</name>
</gene>
<dbReference type="RefSeq" id="WP_243535462.1">
    <property type="nucleotide sequence ID" value="NZ_CP093442.1"/>
</dbReference>
<evidence type="ECO:0000256" key="8">
    <source>
        <dbReference type="ARBA" id="ARBA00022884"/>
    </source>
</evidence>
<dbReference type="Pfam" id="PF07973">
    <property type="entry name" value="tRNA_SAD"/>
    <property type="match status" value="1"/>
</dbReference>
<evidence type="ECO:0000256" key="12">
    <source>
        <dbReference type="SAM" id="Coils"/>
    </source>
</evidence>
<dbReference type="Pfam" id="PF02272">
    <property type="entry name" value="DHHA1"/>
    <property type="match status" value="1"/>
</dbReference>
<evidence type="ECO:0000313" key="14">
    <source>
        <dbReference type="EMBL" id="UOE99958.1"/>
    </source>
</evidence>
<dbReference type="SUPFAM" id="SSF101353">
    <property type="entry name" value="Putative anticodon-binding domain of alanyl-tRNA synthetase (AlaRS)"/>
    <property type="match status" value="1"/>
</dbReference>
<dbReference type="Gene3D" id="2.40.30.130">
    <property type="match status" value="1"/>
</dbReference>
<keyword evidence="6 11" id="KW-0862">Zinc</keyword>
<dbReference type="InterPro" id="IPR012947">
    <property type="entry name" value="tRNA_SAD"/>
</dbReference>
<dbReference type="InterPro" id="IPR018164">
    <property type="entry name" value="Ala-tRNA-synth_IIc_N"/>
</dbReference>
<dbReference type="SUPFAM" id="SSF55681">
    <property type="entry name" value="Class II aaRS and biotin synthetases"/>
    <property type="match status" value="1"/>
</dbReference>
<evidence type="ECO:0000256" key="9">
    <source>
        <dbReference type="ARBA" id="ARBA00022917"/>
    </source>
</evidence>
<keyword evidence="5 11" id="KW-0547">Nucleotide-binding</keyword>
<dbReference type="Gene3D" id="3.30.930.10">
    <property type="entry name" value="Bira Bifunctional Protein, Domain 2"/>
    <property type="match status" value="1"/>
</dbReference>
<keyword evidence="7 11" id="KW-0067">ATP-binding</keyword>
<keyword evidence="9 11" id="KW-0648">Protein biosynthesis</keyword>
<feature type="binding site" evidence="11">
    <location>
        <position position="581"/>
    </location>
    <ligand>
        <name>Zn(2+)</name>
        <dbReference type="ChEBI" id="CHEBI:29105"/>
    </ligand>
</feature>
<keyword evidence="8 11" id="KW-0694">RNA-binding</keyword>
<dbReference type="SMART" id="SM00863">
    <property type="entry name" value="tRNA_SAD"/>
    <property type="match status" value="1"/>
</dbReference>
<dbReference type="Proteomes" id="UP000830116">
    <property type="component" value="Chromosome"/>
</dbReference>
<keyword evidence="4 11" id="KW-0479">Metal-binding</keyword>
<evidence type="ECO:0000256" key="4">
    <source>
        <dbReference type="ARBA" id="ARBA00022723"/>
    </source>
</evidence>